<evidence type="ECO:0000313" key="2">
    <source>
        <dbReference type="EMBL" id="PZG20249.1"/>
    </source>
</evidence>
<dbReference type="InterPro" id="IPR003673">
    <property type="entry name" value="CoA-Trfase_fam_III"/>
</dbReference>
<sequence length="376" mass="39278">MVRVSGALSGLLVADFSRVLAGPYCTMLLADLGAEVVKVERPGAGDDTRAWGPPYADGEATYFLGVNRNKRSIALDLRADTEVARALAARADVLVENFKPGTMDRLGLGYDALRKLNPGLVYCSITGFGSGEGAHLPGYDLIAQAAGGLMSITGEPGGPGMKAGVAVADVITGLHAGFGILAALRHRDVTGEGQHVEVSLLSSVLSALTNHASSYAAAGVVPRAMGNRHPSIVPYEVFQAADRPIVIAAGNDGLFRALCLALDRPDLADDDRYATNAGRVAAREPLVADLNAALATRSADDWFERLTAAGVPCGPINDLAAAFALAERLGLEPAVRLDGVGQVANPLRLSATPPTYRHRPPSLGQDAEWVRDLLDD</sequence>
<dbReference type="EMBL" id="POUD01000028">
    <property type="protein sequence ID" value="PZG20249.1"/>
    <property type="molecule type" value="Genomic_DNA"/>
</dbReference>
<gene>
    <name evidence="2" type="ORF">C1J01_09910</name>
</gene>
<dbReference type="InterPro" id="IPR050483">
    <property type="entry name" value="CoA-transferase_III_domain"/>
</dbReference>
<organism evidence="2 3">
    <name type="scientific">Nonomuraea aridisoli</name>
    <dbReference type="NCBI Taxonomy" id="2070368"/>
    <lineage>
        <taxon>Bacteria</taxon>
        <taxon>Bacillati</taxon>
        <taxon>Actinomycetota</taxon>
        <taxon>Actinomycetes</taxon>
        <taxon>Streptosporangiales</taxon>
        <taxon>Streptosporangiaceae</taxon>
        <taxon>Nonomuraea</taxon>
    </lineage>
</organism>
<evidence type="ECO:0000313" key="3">
    <source>
        <dbReference type="Proteomes" id="UP000249304"/>
    </source>
</evidence>
<dbReference type="OrthoDB" id="4251672at2"/>
<proteinExistence type="predicted"/>
<keyword evidence="3" id="KW-1185">Reference proteome</keyword>
<comment type="caution">
    <text evidence="2">The sequence shown here is derived from an EMBL/GenBank/DDBJ whole genome shotgun (WGS) entry which is preliminary data.</text>
</comment>
<dbReference type="PANTHER" id="PTHR48207">
    <property type="entry name" value="SUCCINATE--HYDROXYMETHYLGLUTARATE COA-TRANSFERASE"/>
    <property type="match status" value="1"/>
</dbReference>
<dbReference type="Pfam" id="PF02515">
    <property type="entry name" value="CoA_transf_3"/>
    <property type="match status" value="1"/>
</dbReference>
<keyword evidence="1" id="KW-0808">Transferase</keyword>
<evidence type="ECO:0000256" key="1">
    <source>
        <dbReference type="ARBA" id="ARBA00022679"/>
    </source>
</evidence>
<dbReference type="GO" id="GO:0008410">
    <property type="term" value="F:CoA-transferase activity"/>
    <property type="evidence" value="ECO:0007669"/>
    <property type="project" value="TreeGrafter"/>
</dbReference>
<dbReference type="InterPro" id="IPR023606">
    <property type="entry name" value="CoA-Trfase_III_dom_1_sf"/>
</dbReference>
<protein>
    <submittedName>
        <fullName evidence="2">Carnitine dehydratase</fullName>
    </submittedName>
</protein>
<dbReference type="Gene3D" id="3.40.50.10540">
    <property type="entry name" value="Crotonobetainyl-coa:carnitine coa-transferase, domain 1"/>
    <property type="match status" value="1"/>
</dbReference>
<dbReference type="Gene3D" id="3.30.1540.10">
    <property type="entry name" value="formyl-coa transferase, domain 3"/>
    <property type="match status" value="1"/>
</dbReference>
<accession>A0A2W2ETZ4</accession>
<dbReference type="Proteomes" id="UP000249304">
    <property type="component" value="Unassembled WGS sequence"/>
</dbReference>
<reference evidence="2 3" key="1">
    <citation type="submission" date="2018-01" db="EMBL/GenBank/DDBJ databases">
        <title>Draft genome sequence of Nonomuraea sp. KC333.</title>
        <authorList>
            <person name="Sahin N."/>
            <person name="Saygin H."/>
            <person name="Ay H."/>
        </authorList>
    </citation>
    <scope>NUCLEOTIDE SEQUENCE [LARGE SCALE GENOMIC DNA]</scope>
    <source>
        <strain evidence="2 3">KC333</strain>
    </source>
</reference>
<dbReference type="InterPro" id="IPR044855">
    <property type="entry name" value="CoA-Trfase_III_dom3_sf"/>
</dbReference>
<dbReference type="PANTHER" id="PTHR48207:SF3">
    <property type="entry name" value="SUCCINATE--HYDROXYMETHYLGLUTARATE COA-TRANSFERASE"/>
    <property type="match status" value="1"/>
</dbReference>
<name>A0A2W2ETZ4_9ACTN</name>
<dbReference type="SUPFAM" id="SSF89796">
    <property type="entry name" value="CoA-transferase family III (CaiB/BaiF)"/>
    <property type="match status" value="1"/>
</dbReference>
<dbReference type="AlphaFoldDB" id="A0A2W2ETZ4"/>